<protein>
    <recommendedName>
        <fullName evidence="4">Myb-like domain-containing protein</fullName>
    </recommendedName>
</protein>
<evidence type="ECO:0000256" key="1">
    <source>
        <dbReference type="SAM" id="MobiDB-lite"/>
    </source>
</evidence>
<dbReference type="Proteomes" id="UP001056384">
    <property type="component" value="Chromosome 9"/>
</dbReference>
<keyword evidence="3" id="KW-1185">Reference proteome</keyword>
<dbReference type="AlphaFoldDB" id="A0A9Q9AWL6"/>
<name>A0A9Q9AWL6_9PEZI</name>
<dbReference type="EMBL" id="CP099426">
    <property type="protein sequence ID" value="USW56779.1"/>
    <property type="molecule type" value="Genomic_DNA"/>
</dbReference>
<gene>
    <name evidence="2" type="ORF">Slin15195_G100980</name>
</gene>
<evidence type="ECO:0000313" key="3">
    <source>
        <dbReference type="Proteomes" id="UP001056384"/>
    </source>
</evidence>
<evidence type="ECO:0000313" key="2">
    <source>
        <dbReference type="EMBL" id="USW56779.1"/>
    </source>
</evidence>
<proteinExistence type="predicted"/>
<organism evidence="2 3">
    <name type="scientific">Septoria linicola</name>
    <dbReference type="NCBI Taxonomy" id="215465"/>
    <lineage>
        <taxon>Eukaryota</taxon>
        <taxon>Fungi</taxon>
        <taxon>Dikarya</taxon>
        <taxon>Ascomycota</taxon>
        <taxon>Pezizomycotina</taxon>
        <taxon>Dothideomycetes</taxon>
        <taxon>Dothideomycetidae</taxon>
        <taxon>Mycosphaerellales</taxon>
        <taxon>Mycosphaerellaceae</taxon>
        <taxon>Septoria</taxon>
    </lineage>
</organism>
<reference evidence="2" key="1">
    <citation type="submission" date="2022-06" db="EMBL/GenBank/DDBJ databases">
        <title>Complete genome sequences of two strains of the flax pathogen Septoria linicola.</title>
        <authorList>
            <person name="Lapalu N."/>
            <person name="Simon A."/>
            <person name="Demenou B."/>
            <person name="Paumier D."/>
            <person name="Guillot M.-P."/>
            <person name="Gout L."/>
            <person name="Valade R."/>
        </authorList>
    </citation>
    <scope>NUCLEOTIDE SEQUENCE</scope>
    <source>
        <strain evidence="2">SE15195</strain>
    </source>
</reference>
<evidence type="ECO:0008006" key="4">
    <source>
        <dbReference type="Google" id="ProtNLM"/>
    </source>
</evidence>
<feature type="region of interest" description="Disordered" evidence="1">
    <location>
        <begin position="38"/>
        <end position="115"/>
    </location>
</feature>
<accession>A0A9Q9AWL6</accession>
<sequence length="115" mass="12534">MSGINLTAREQELLCAVIEVMKADIKWPEVARIANFTTPKQARDKWPSVRNKLVANNKVSGEEDVATPTTKSKKTSKRKAASEEDAESTPVKSAKKPKVKPEPKDGAGSDDSDLI</sequence>